<dbReference type="InterPro" id="IPR028973">
    <property type="entry name" value="PhnB-like"/>
</dbReference>
<organism evidence="2 3">
    <name type="scientific">Fodinibius salsisoli</name>
    <dbReference type="NCBI Taxonomy" id="2820877"/>
    <lineage>
        <taxon>Bacteria</taxon>
        <taxon>Pseudomonadati</taxon>
        <taxon>Balneolota</taxon>
        <taxon>Balneolia</taxon>
        <taxon>Balneolales</taxon>
        <taxon>Balneolaceae</taxon>
        <taxon>Fodinibius</taxon>
    </lineage>
</organism>
<dbReference type="CDD" id="cd06588">
    <property type="entry name" value="PhnB_like"/>
    <property type="match status" value="2"/>
</dbReference>
<reference evidence="2 3" key="1">
    <citation type="submission" date="2021-03" db="EMBL/GenBank/DDBJ databases">
        <title>Aliifodinibius sp. nov., a new bacterium isolated from saline soil.</title>
        <authorList>
            <person name="Galisteo C."/>
            <person name="De La Haba R."/>
            <person name="Sanchez-Porro C."/>
            <person name="Ventosa A."/>
        </authorList>
    </citation>
    <scope>NUCLEOTIDE SEQUENCE [LARGE SCALE GENOMIC DNA]</scope>
    <source>
        <strain evidence="2 3">1BSP15-2V2</strain>
    </source>
</reference>
<dbReference type="InterPro" id="IPR029068">
    <property type="entry name" value="Glyas_Bleomycin-R_OHBP_Dase"/>
</dbReference>
<accession>A0ABT3PHX6</accession>
<feature type="domain" description="PhnB-like" evidence="1">
    <location>
        <begin position="145"/>
        <end position="264"/>
    </location>
</feature>
<proteinExistence type="predicted"/>
<dbReference type="RefSeq" id="WP_265764196.1">
    <property type="nucleotide sequence ID" value="NZ_JAGGJA010000001.1"/>
</dbReference>
<gene>
    <name evidence="2" type="ORF">J6I44_01635</name>
</gene>
<dbReference type="SUPFAM" id="SSF54593">
    <property type="entry name" value="Glyoxalase/Bleomycin resistance protein/Dihydroxybiphenyl dioxygenase"/>
    <property type="match status" value="2"/>
</dbReference>
<evidence type="ECO:0000313" key="3">
    <source>
        <dbReference type="Proteomes" id="UP001207918"/>
    </source>
</evidence>
<protein>
    <submittedName>
        <fullName evidence="2">VOC family protein</fullName>
    </submittedName>
</protein>
<keyword evidence="3" id="KW-1185">Reference proteome</keyword>
<dbReference type="Proteomes" id="UP001207918">
    <property type="component" value="Unassembled WGS sequence"/>
</dbReference>
<name>A0ABT3PHX6_9BACT</name>
<dbReference type="Gene3D" id="3.10.180.10">
    <property type="entry name" value="2,3-Dihydroxybiphenyl 1,2-Dioxygenase, domain 1"/>
    <property type="match status" value="1"/>
</dbReference>
<dbReference type="EMBL" id="JAGGJA010000001">
    <property type="protein sequence ID" value="MCW9705532.1"/>
    <property type="molecule type" value="Genomic_DNA"/>
</dbReference>
<evidence type="ECO:0000259" key="1">
    <source>
        <dbReference type="Pfam" id="PF06983"/>
    </source>
</evidence>
<dbReference type="Pfam" id="PF06983">
    <property type="entry name" value="3-dmu-9_3-mt"/>
    <property type="match status" value="2"/>
</dbReference>
<dbReference type="PANTHER" id="PTHR33990">
    <property type="entry name" value="PROTEIN YJDN-RELATED"/>
    <property type="match status" value="1"/>
</dbReference>
<feature type="domain" description="PhnB-like" evidence="1">
    <location>
        <begin position="8"/>
        <end position="133"/>
    </location>
</feature>
<sequence length="301" mass="34257">MTTQNTKNISTCLWFDDQAEDVANFYVSIFENAKILHTIPYLVETPSDKPVGSTMSVDFELEGLRFTALNGGPLFTPNPSISFFVNCDTEEEVDRLWEKLSDGGTPLMPLDSYPFSDKYGWVQDKYGISWQVMIANWEHGQPPTLVPSMMFTGPNAGKAQKAIDYYRSVFKDSQKGTFFPYGPDQPPNKEGTAAYADFMLENQWFAAMDSAQNHDFNFSEAISLVVHCETQQEIDYHWEKLSADPNAEQCGWLKDKFGVSWQIVPAEMGTMFQDDEQEKSKRAMEAMLKMKKLDIKMLKNA</sequence>
<dbReference type="Gene3D" id="3.30.720.100">
    <property type="match status" value="1"/>
</dbReference>
<evidence type="ECO:0000313" key="2">
    <source>
        <dbReference type="EMBL" id="MCW9705532.1"/>
    </source>
</evidence>
<dbReference type="Gene3D" id="3.30.720.110">
    <property type="match status" value="1"/>
</dbReference>
<comment type="caution">
    <text evidence="2">The sequence shown here is derived from an EMBL/GenBank/DDBJ whole genome shotgun (WGS) entry which is preliminary data.</text>
</comment>